<feature type="region of interest" description="Disordered" evidence="2">
    <location>
        <begin position="128"/>
        <end position="152"/>
    </location>
</feature>
<dbReference type="PROSITE" id="PS50158">
    <property type="entry name" value="ZF_CCHC"/>
    <property type="match status" value="1"/>
</dbReference>
<dbReference type="Gene3D" id="4.10.60.10">
    <property type="entry name" value="Zinc finger, CCHC-type"/>
    <property type="match status" value="1"/>
</dbReference>
<evidence type="ECO:0000313" key="5">
    <source>
        <dbReference type="Proteomes" id="UP001281410"/>
    </source>
</evidence>
<name>A0AAE0EFX1_9ROSI</name>
<dbReference type="SMART" id="SM00343">
    <property type="entry name" value="ZnF_C2HC"/>
    <property type="match status" value="1"/>
</dbReference>
<evidence type="ECO:0000313" key="4">
    <source>
        <dbReference type="EMBL" id="KAK3226614.1"/>
    </source>
</evidence>
<dbReference type="EMBL" id="JANJYJ010000002">
    <property type="protein sequence ID" value="KAK3226614.1"/>
    <property type="molecule type" value="Genomic_DNA"/>
</dbReference>
<dbReference type="AlphaFoldDB" id="A0AAE0EFX1"/>
<evidence type="ECO:0000256" key="2">
    <source>
        <dbReference type="SAM" id="MobiDB-lite"/>
    </source>
</evidence>
<gene>
    <name evidence="4" type="ORF">Dsin_006476</name>
</gene>
<dbReference type="GO" id="GO:0008270">
    <property type="term" value="F:zinc ion binding"/>
    <property type="evidence" value="ECO:0007669"/>
    <property type="project" value="UniProtKB-KW"/>
</dbReference>
<proteinExistence type="predicted"/>
<organism evidence="4 5">
    <name type="scientific">Dipteronia sinensis</name>
    <dbReference type="NCBI Taxonomy" id="43782"/>
    <lineage>
        <taxon>Eukaryota</taxon>
        <taxon>Viridiplantae</taxon>
        <taxon>Streptophyta</taxon>
        <taxon>Embryophyta</taxon>
        <taxon>Tracheophyta</taxon>
        <taxon>Spermatophyta</taxon>
        <taxon>Magnoliopsida</taxon>
        <taxon>eudicotyledons</taxon>
        <taxon>Gunneridae</taxon>
        <taxon>Pentapetalae</taxon>
        <taxon>rosids</taxon>
        <taxon>malvids</taxon>
        <taxon>Sapindales</taxon>
        <taxon>Sapindaceae</taxon>
        <taxon>Hippocastanoideae</taxon>
        <taxon>Acereae</taxon>
        <taxon>Dipteronia</taxon>
    </lineage>
</organism>
<comment type="caution">
    <text evidence="4">The sequence shown here is derived from an EMBL/GenBank/DDBJ whole genome shotgun (WGS) entry which is preliminary data.</text>
</comment>
<reference evidence="4" key="1">
    <citation type="journal article" date="2023" name="Plant J.">
        <title>Genome sequences and population genomics provide insights into the demographic history, inbreeding, and mutation load of two 'living fossil' tree species of Dipteronia.</title>
        <authorList>
            <person name="Feng Y."/>
            <person name="Comes H.P."/>
            <person name="Chen J."/>
            <person name="Zhu S."/>
            <person name="Lu R."/>
            <person name="Zhang X."/>
            <person name="Li P."/>
            <person name="Qiu J."/>
            <person name="Olsen K.M."/>
            <person name="Qiu Y."/>
        </authorList>
    </citation>
    <scope>NUCLEOTIDE SEQUENCE</scope>
    <source>
        <strain evidence="4">NBL</strain>
    </source>
</reference>
<feature type="compositionally biased region" description="Polar residues" evidence="2">
    <location>
        <begin position="128"/>
        <end position="137"/>
    </location>
</feature>
<evidence type="ECO:0000259" key="3">
    <source>
        <dbReference type="PROSITE" id="PS50158"/>
    </source>
</evidence>
<keyword evidence="1" id="KW-0862">Zinc</keyword>
<dbReference type="GO" id="GO:0003676">
    <property type="term" value="F:nucleic acid binding"/>
    <property type="evidence" value="ECO:0007669"/>
    <property type="project" value="InterPro"/>
</dbReference>
<accession>A0AAE0EFX1</accession>
<keyword evidence="1" id="KW-0863">Zinc-finger</keyword>
<dbReference type="InterPro" id="IPR036875">
    <property type="entry name" value="Znf_CCHC_sf"/>
</dbReference>
<keyword evidence="5" id="KW-1185">Reference proteome</keyword>
<dbReference type="Proteomes" id="UP001281410">
    <property type="component" value="Unassembled WGS sequence"/>
</dbReference>
<sequence length="152" mass="16843">MDMAGIMSQVAETVIEGRSDCFNCGRPGHFARECPSADNGGRGGGRFSSHSRFGGGGGYGDRFGVDRYDDSFDRGRYGDREHLDSRERRYGSRVRYNDDRPSELTIPTSYPIPHVSMELSCLSTQVTPTLDKTSSLSYPDHPDPSQDFQCTT</sequence>
<dbReference type="InterPro" id="IPR001878">
    <property type="entry name" value="Znf_CCHC"/>
</dbReference>
<evidence type="ECO:0000256" key="1">
    <source>
        <dbReference type="PROSITE-ProRule" id="PRU00047"/>
    </source>
</evidence>
<keyword evidence="1" id="KW-0479">Metal-binding</keyword>
<protein>
    <recommendedName>
        <fullName evidence="3">CCHC-type domain-containing protein</fullName>
    </recommendedName>
</protein>
<dbReference type="SUPFAM" id="SSF57756">
    <property type="entry name" value="Retrovirus zinc finger-like domains"/>
    <property type="match status" value="1"/>
</dbReference>
<dbReference type="Pfam" id="PF00098">
    <property type="entry name" value="zf-CCHC"/>
    <property type="match status" value="1"/>
</dbReference>
<feature type="domain" description="CCHC-type" evidence="3">
    <location>
        <begin position="21"/>
        <end position="36"/>
    </location>
</feature>